<protein>
    <submittedName>
        <fullName evidence="1">Uncharacterized protein</fullName>
    </submittedName>
</protein>
<organism evidence="1 2">
    <name type="scientific">Photobacterium jeanii</name>
    <dbReference type="NCBI Taxonomy" id="858640"/>
    <lineage>
        <taxon>Bacteria</taxon>
        <taxon>Pseudomonadati</taxon>
        <taxon>Pseudomonadota</taxon>
        <taxon>Gammaproteobacteria</taxon>
        <taxon>Vibrionales</taxon>
        <taxon>Vibrionaceae</taxon>
        <taxon>Photobacterium</taxon>
    </lineage>
</organism>
<dbReference type="RefSeq" id="WP_068328302.1">
    <property type="nucleotide sequence ID" value="NZ_LVHF01000012.1"/>
</dbReference>
<keyword evidence="2" id="KW-1185">Reference proteome</keyword>
<name>A0A178KNM7_9GAMM</name>
<sequence>MNRLIQQLQQLIAVNRQHWLPELTIRYGLKGADTWRLYGYDSYQAYQQDLVEGMKKNSRKQ</sequence>
<accession>A0A178KNM7</accession>
<dbReference type="Proteomes" id="UP000078503">
    <property type="component" value="Unassembled WGS sequence"/>
</dbReference>
<comment type="caution">
    <text evidence="1">The sequence shown here is derived from an EMBL/GenBank/DDBJ whole genome shotgun (WGS) entry which is preliminary data.</text>
</comment>
<gene>
    <name evidence="1" type="ORF">A3K86_04480</name>
</gene>
<evidence type="ECO:0000313" key="1">
    <source>
        <dbReference type="EMBL" id="OAN18162.1"/>
    </source>
</evidence>
<reference evidence="1 2" key="1">
    <citation type="submission" date="2016-03" db="EMBL/GenBank/DDBJ databases">
        <title>Photobacterium proteolyticum sp. nov. a protease producing bacterium isolated from ocean sediments of Laizhou Bay.</title>
        <authorList>
            <person name="Li Y."/>
        </authorList>
    </citation>
    <scope>NUCLEOTIDE SEQUENCE [LARGE SCALE GENOMIC DNA]</scope>
    <source>
        <strain evidence="1 2">R-40508</strain>
    </source>
</reference>
<dbReference type="AlphaFoldDB" id="A0A178KNM7"/>
<proteinExistence type="predicted"/>
<evidence type="ECO:0000313" key="2">
    <source>
        <dbReference type="Proteomes" id="UP000078503"/>
    </source>
</evidence>
<dbReference type="EMBL" id="LVHF01000012">
    <property type="protein sequence ID" value="OAN18162.1"/>
    <property type="molecule type" value="Genomic_DNA"/>
</dbReference>
<dbReference type="OrthoDB" id="5906578at2"/>